<dbReference type="RefSeq" id="WP_305472997.1">
    <property type="nucleotide sequence ID" value="NZ_JAUYVT010000020.1"/>
</dbReference>
<reference evidence="1" key="1">
    <citation type="submission" date="2023-07" db="EMBL/GenBank/DDBJ databases">
        <title>Genome content predicts the carbon catabolic preferences of heterotrophic bacteria.</title>
        <authorList>
            <person name="Gralka M."/>
        </authorList>
    </citation>
    <scope>NUCLEOTIDE SEQUENCE</scope>
    <source>
        <strain evidence="1">4G09</strain>
    </source>
</reference>
<organism evidence="1 2">
    <name type="scientific">Pseudoalteromonas marina</name>
    <dbReference type="NCBI Taxonomy" id="267375"/>
    <lineage>
        <taxon>Bacteria</taxon>
        <taxon>Pseudomonadati</taxon>
        <taxon>Pseudomonadota</taxon>
        <taxon>Gammaproteobacteria</taxon>
        <taxon>Alteromonadales</taxon>
        <taxon>Pseudoalteromonadaceae</taxon>
        <taxon>Pseudoalteromonas</taxon>
    </lineage>
</organism>
<keyword evidence="2" id="KW-1185">Reference proteome</keyword>
<name>A0ABT9FI83_9GAMM</name>
<comment type="caution">
    <text evidence="1">The sequence shown here is derived from an EMBL/GenBank/DDBJ whole genome shotgun (WGS) entry which is preliminary data.</text>
</comment>
<dbReference type="Proteomes" id="UP001177212">
    <property type="component" value="Unassembled WGS sequence"/>
</dbReference>
<dbReference type="EMBL" id="JAUYVT010000020">
    <property type="protein sequence ID" value="MDP2566384.1"/>
    <property type="molecule type" value="Genomic_DNA"/>
</dbReference>
<evidence type="ECO:0008006" key="3">
    <source>
        <dbReference type="Google" id="ProtNLM"/>
    </source>
</evidence>
<protein>
    <recommendedName>
        <fullName evidence="3">DUF4143 domain-containing protein</fullName>
    </recommendedName>
</protein>
<sequence length="113" mass="12966">MNSMDVVRVLARYRFSYTNEISLQDQIEAVFKYNQIPYKREHRLSDSDIVDFYIDGVAIEIKIKGHPVAVYQQCVRYGSHDSVKEVLLVSAKNFALPDVIGSKPAYVYFLSAL</sequence>
<evidence type="ECO:0000313" key="1">
    <source>
        <dbReference type="EMBL" id="MDP2566384.1"/>
    </source>
</evidence>
<accession>A0ABT9FI83</accession>
<evidence type="ECO:0000313" key="2">
    <source>
        <dbReference type="Proteomes" id="UP001177212"/>
    </source>
</evidence>
<proteinExistence type="predicted"/>
<gene>
    <name evidence="1" type="ORF">Q8W34_17190</name>
</gene>